<evidence type="ECO:0000256" key="6">
    <source>
        <dbReference type="SAM" id="Phobius"/>
    </source>
</evidence>
<dbReference type="PANTHER" id="PTHR12106">
    <property type="entry name" value="SORTILIN RELATED"/>
    <property type="match status" value="1"/>
</dbReference>
<evidence type="ECO:0000256" key="4">
    <source>
        <dbReference type="ARBA" id="ARBA00023136"/>
    </source>
</evidence>
<keyword evidence="4 6" id="KW-0472">Membrane</keyword>
<name>A0AAV4FMQ8_9GAST</name>
<keyword evidence="6" id="KW-0812">Transmembrane</keyword>
<reference evidence="8 9" key="1">
    <citation type="journal article" date="2021" name="Elife">
        <title>Chloroplast acquisition without the gene transfer in kleptoplastic sea slugs, Plakobranchus ocellatus.</title>
        <authorList>
            <person name="Maeda T."/>
            <person name="Takahashi S."/>
            <person name="Yoshida T."/>
            <person name="Shimamura S."/>
            <person name="Takaki Y."/>
            <person name="Nagai Y."/>
            <person name="Toyoda A."/>
            <person name="Suzuki Y."/>
            <person name="Arimoto A."/>
            <person name="Ishii H."/>
            <person name="Satoh N."/>
            <person name="Nishiyama T."/>
            <person name="Hasebe M."/>
            <person name="Maruyama T."/>
            <person name="Minagawa J."/>
            <person name="Obokata J."/>
            <person name="Shigenobu S."/>
        </authorList>
    </citation>
    <scope>NUCLEOTIDE SEQUENCE [LARGE SCALE GENOMIC DNA]</scope>
</reference>
<dbReference type="InterPro" id="IPR006581">
    <property type="entry name" value="VPS10"/>
</dbReference>
<dbReference type="PROSITE" id="PS50093">
    <property type="entry name" value="PKD"/>
    <property type="match status" value="2"/>
</dbReference>
<organism evidence="8 9">
    <name type="scientific">Elysia marginata</name>
    <dbReference type="NCBI Taxonomy" id="1093978"/>
    <lineage>
        <taxon>Eukaryota</taxon>
        <taxon>Metazoa</taxon>
        <taxon>Spiralia</taxon>
        <taxon>Lophotrochozoa</taxon>
        <taxon>Mollusca</taxon>
        <taxon>Gastropoda</taxon>
        <taxon>Heterobranchia</taxon>
        <taxon>Euthyneura</taxon>
        <taxon>Panpulmonata</taxon>
        <taxon>Sacoglossa</taxon>
        <taxon>Placobranchoidea</taxon>
        <taxon>Plakobranchidae</taxon>
        <taxon>Elysia</taxon>
    </lineage>
</organism>
<dbReference type="GO" id="GO:0016020">
    <property type="term" value="C:membrane"/>
    <property type="evidence" value="ECO:0007669"/>
    <property type="project" value="UniProtKB-SubCell"/>
</dbReference>
<evidence type="ECO:0000256" key="2">
    <source>
        <dbReference type="ARBA" id="ARBA00010818"/>
    </source>
</evidence>
<dbReference type="Pfam" id="PF00801">
    <property type="entry name" value="PKD"/>
    <property type="match status" value="2"/>
</dbReference>
<dbReference type="Gene3D" id="3.30.60.270">
    <property type="match status" value="1"/>
</dbReference>
<keyword evidence="6" id="KW-1133">Transmembrane helix</keyword>
<dbReference type="Gene3D" id="2.130.10.10">
    <property type="entry name" value="YVTN repeat-like/Quinoprotein amine dehydrogenase"/>
    <property type="match status" value="1"/>
</dbReference>
<proteinExistence type="inferred from homology"/>
<dbReference type="GO" id="GO:0005794">
    <property type="term" value="C:Golgi apparatus"/>
    <property type="evidence" value="ECO:0007669"/>
    <property type="project" value="TreeGrafter"/>
</dbReference>
<dbReference type="InterPro" id="IPR000601">
    <property type="entry name" value="PKD_dom"/>
</dbReference>
<dbReference type="Pfam" id="PF15901">
    <property type="entry name" value="Sortilin_C"/>
    <property type="match status" value="1"/>
</dbReference>
<dbReference type="InterPro" id="IPR013783">
    <property type="entry name" value="Ig-like_fold"/>
</dbReference>
<feature type="domain" description="PKD" evidence="7">
    <location>
        <begin position="733"/>
        <end position="826"/>
    </location>
</feature>
<keyword evidence="8" id="KW-0675">Receptor</keyword>
<evidence type="ECO:0000313" key="9">
    <source>
        <dbReference type="Proteomes" id="UP000762676"/>
    </source>
</evidence>
<dbReference type="SMART" id="SM00602">
    <property type="entry name" value="VPS10"/>
    <property type="match status" value="1"/>
</dbReference>
<keyword evidence="3" id="KW-0677">Repeat</keyword>
<dbReference type="InterPro" id="IPR035986">
    <property type="entry name" value="PKD_dom_sf"/>
</dbReference>
<gene>
    <name evidence="8" type="ORF">ElyMa_003888400</name>
</gene>
<dbReference type="AlphaFoldDB" id="A0AAV4FMQ8"/>
<dbReference type="EMBL" id="BMAT01007929">
    <property type="protein sequence ID" value="GFR74311.1"/>
    <property type="molecule type" value="Genomic_DNA"/>
</dbReference>
<feature type="domain" description="PKD" evidence="7">
    <location>
        <begin position="856"/>
        <end position="919"/>
    </location>
</feature>
<evidence type="ECO:0000256" key="1">
    <source>
        <dbReference type="ARBA" id="ARBA00004479"/>
    </source>
</evidence>
<keyword evidence="5" id="KW-0325">Glycoprotein</keyword>
<evidence type="ECO:0000259" key="7">
    <source>
        <dbReference type="PROSITE" id="PS50093"/>
    </source>
</evidence>
<dbReference type="Gene3D" id="2.60.40.10">
    <property type="entry name" value="Immunoglobulins"/>
    <property type="match status" value="2"/>
</dbReference>
<sequence>MMAMAKDLNLVFASISLVVIVCGLFPVQVNCELLPFNAKHSKDNKAHPKQLRLSRSTSSLNGLSTAKGIFKQRSRLHIRSASPPKAVSEDSKIAINSFDFTKTKNADHVIINTVGENSMEKTFILMVNFDFAKGWPVKVEESVLWCSEDHGESFQMTNLTQNSKISFMHTFPSNRNKIVFTDEENKMIYTTEDGLDHNSSHSVPINPELVLPHPTNDNKLLIYSYTEQKLYASEDFGISWTLVAESVITPIYWGDPDFDQSEDIVHLQIEGGIPSQASYRACRLPGCQPVSGDLERVGLFMAGTLMVQKEYMFVQKENQNGSESFLMVSYNRTHFSRARFPSNERTINFLITNLDDNQVFVAVHHGNTVNLYLSDVTGQYYTLSLEDIFYEEKLDWFEIDFAEVKGMNWTFMANKIEKSDSSKPGFVQTYVSYDKGGNWAPLFINKSCSEVETCALLLELKNPDDPVRSVDTAPGIILAHGILANSHQKGLTSVFVTNDGGATWTQAPFNITCLFRILNHGSLLTAIPDSSSSNVIHYTLDQGKNWKSQKFDDHGLSYIASSSVEEKDGALIQTILGKEKIKRSWKYIKLNMTSLLPEKCEEKDYETWSLKDYNAGDSTDKCILGRVVQFMKRKAEAVCYIGETSNLHVANNSACFCTNEDYECDFGYEKAGNACHKASWYDDSFVPIACDSGGEYMKSQGYRKIIADVCIENEEDKKKYDKKKTACPSAVPMGLFLMAEMKTIPLGKEITFSLEQDRGSKWDTKYTWDFGDTSDTVSDTGFKNASQKQHAFQSSGKFNITVTATNQKGIAKASFAVEVQDTLTKLSIFAPWASVVGHDVRIGTLPRSKVQVFYRDKLHYMWSFGDEAPNSLPLLSWNSTMTHAYAKAGTYNIKIEASNSISSVSEEFPVKIFESATILELELEGTSPYLLLDSPLTVSISMQSLRHQVAQDLGLERDRLAAVGSDEYSIAYLYLFPTQRANEMSVTEIKGLIINQTNKGQLGFDPFGTHSNSNNLIKIVSAKEISGPPNTKPKTEDKKSGPNMKPVYIAVPVLAVLLIGLSVIGVVIYRKKRRGGTRYSLFESHDESDTMLDDDDVAPLNMNLEISGGGHVMDDSLIDSGGNCLVMEHGQGTSGNEEIC</sequence>
<dbReference type="SMART" id="SM00089">
    <property type="entry name" value="PKD"/>
    <property type="match status" value="2"/>
</dbReference>
<dbReference type="InterPro" id="IPR022409">
    <property type="entry name" value="PKD/Chitinase_dom"/>
</dbReference>
<dbReference type="CDD" id="cd15482">
    <property type="entry name" value="Sialidase_non-viral"/>
    <property type="match status" value="1"/>
</dbReference>
<dbReference type="PANTHER" id="PTHR12106:SF47">
    <property type="entry name" value="VPS10 DOMAIN-CONTAINING RECEPTOR SORCS3-LIKE"/>
    <property type="match status" value="1"/>
</dbReference>
<dbReference type="CDD" id="cd00146">
    <property type="entry name" value="PKD"/>
    <property type="match status" value="2"/>
</dbReference>
<dbReference type="SUPFAM" id="SSF110296">
    <property type="entry name" value="Oligoxyloglucan reducing end-specific cellobiohydrolase"/>
    <property type="match status" value="1"/>
</dbReference>
<dbReference type="Pfam" id="PF15902">
    <property type="entry name" value="Sortilin-Vps10"/>
    <property type="match status" value="1"/>
</dbReference>
<protein>
    <submittedName>
        <fullName evidence="8">VPS10 domain-containing receptor SorCS2</fullName>
    </submittedName>
</protein>
<evidence type="ECO:0000313" key="8">
    <source>
        <dbReference type="EMBL" id="GFR74311.1"/>
    </source>
</evidence>
<evidence type="ECO:0000256" key="5">
    <source>
        <dbReference type="ARBA" id="ARBA00023180"/>
    </source>
</evidence>
<dbReference type="InterPro" id="IPR015943">
    <property type="entry name" value="WD40/YVTN_repeat-like_dom_sf"/>
</dbReference>
<dbReference type="Gene3D" id="2.10.70.80">
    <property type="match status" value="1"/>
</dbReference>
<dbReference type="Proteomes" id="UP000762676">
    <property type="component" value="Unassembled WGS sequence"/>
</dbReference>
<comment type="caution">
    <text evidence="8">The sequence shown here is derived from an EMBL/GenBank/DDBJ whole genome shotgun (WGS) entry which is preliminary data.</text>
</comment>
<keyword evidence="9" id="KW-1185">Reference proteome</keyword>
<evidence type="ECO:0000256" key="3">
    <source>
        <dbReference type="ARBA" id="ARBA00022737"/>
    </source>
</evidence>
<comment type="subcellular location">
    <subcellularLocation>
        <location evidence="1">Membrane</location>
        <topology evidence="1">Single-pass type I membrane protein</topology>
    </subcellularLocation>
</comment>
<dbReference type="InterPro" id="IPR031777">
    <property type="entry name" value="Sortilin_C"/>
</dbReference>
<dbReference type="SUPFAM" id="SSF49299">
    <property type="entry name" value="PKD domain"/>
    <property type="match status" value="2"/>
</dbReference>
<feature type="transmembrane region" description="Helical" evidence="6">
    <location>
        <begin position="1047"/>
        <end position="1069"/>
    </location>
</feature>
<accession>A0AAV4FMQ8</accession>
<dbReference type="InterPro" id="IPR050310">
    <property type="entry name" value="VPS10-sortilin"/>
</dbReference>
<comment type="similarity">
    <text evidence="2">Belongs to the VPS10-related sortilin family. SORCS subfamily.</text>
</comment>
<dbReference type="GO" id="GO:0006892">
    <property type="term" value="P:post-Golgi vesicle-mediated transport"/>
    <property type="evidence" value="ECO:0007669"/>
    <property type="project" value="TreeGrafter"/>
</dbReference>
<dbReference type="InterPro" id="IPR031778">
    <property type="entry name" value="Sortilin_N"/>
</dbReference>